<dbReference type="NCBIfam" id="TIGR02450">
    <property type="entry name" value="TIGR02450 family Trp-rich protein"/>
    <property type="match status" value="1"/>
</dbReference>
<protein>
    <submittedName>
        <fullName evidence="1">Uncharacterized protein</fullName>
    </submittedName>
</protein>
<dbReference type="RefSeq" id="WP_012195283.1">
    <property type="nucleotide sequence ID" value="NC_009976.1"/>
</dbReference>
<dbReference type="EMBL" id="CP000878">
    <property type="protein sequence ID" value="ABX08661.1"/>
    <property type="molecule type" value="Genomic_DNA"/>
</dbReference>
<evidence type="ECO:0000313" key="2">
    <source>
        <dbReference type="Proteomes" id="UP000000788"/>
    </source>
</evidence>
<keyword evidence="2" id="KW-1185">Reference proteome</keyword>
<dbReference type="Proteomes" id="UP000000788">
    <property type="component" value="Chromosome"/>
</dbReference>
<dbReference type="HOGENOM" id="CLU_2168749_0_0_3"/>
<dbReference type="KEGG" id="pmj:P9211_07301"/>
<dbReference type="AlphaFoldDB" id="A9B9Z9"/>
<reference evidence="1 2" key="1">
    <citation type="journal article" date="2007" name="PLoS Genet.">
        <title>Patterns and implications of gene gain and loss in the evolution of Prochlorococcus.</title>
        <authorList>
            <person name="Kettler G.C."/>
            <person name="Martiny A.C."/>
            <person name="Huang K."/>
            <person name="Zucker J."/>
            <person name="Coleman M.L."/>
            <person name="Rodrigue S."/>
            <person name="Chen F."/>
            <person name="Lapidus A."/>
            <person name="Ferriera S."/>
            <person name="Johnson J."/>
            <person name="Steglich C."/>
            <person name="Church G.M."/>
            <person name="Richardson P."/>
            <person name="Chisholm S.W."/>
        </authorList>
    </citation>
    <scope>NUCLEOTIDE SEQUENCE [LARGE SCALE GENOMIC DNA]</scope>
    <source>
        <strain evidence="2">MIT 9211</strain>
    </source>
</reference>
<proteinExistence type="predicted"/>
<gene>
    <name evidence="1" type="ordered locus">P9211_07301</name>
</gene>
<evidence type="ECO:0000313" key="1">
    <source>
        <dbReference type="EMBL" id="ABX08661.1"/>
    </source>
</evidence>
<name>A9B9Z9_PROM4</name>
<dbReference type="Pfam" id="PF09493">
    <property type="entry name" value="DUF2389"/>
    <property type="match status" value="1"/>
</dbReference>
<accession>A9B9Z9</accession>
<dbReference type="InterPro" id="IPR012663">
    <property type="entry name" value="CHP02450_Tryp"/>
</dbReference>
<organism evidence="1 2">
    <name type="scientific">Prochlorococcus marinus (strain MIT 9211)</name>
    <dbReference type="NCBI Taxonomy" id="93059"/>
    <lineage>
        <taxon>Bacteria</taxon>
        <taxon>Bacillati</taxon>
        <taxon>Cyanobacteriota</taxon>
        <taxon>Cyanophyceae</taxon>
        <taxon>Synechococcales</taxon>
        <taxon>Prochlorococcaceae</taxon>
        <taxon>Prochlorococcus</taxon>
    </lineage>
</organism>
<dbReference type="STRING" id="93059.P9211_07301"/>
<sequence>MNWPPNLAWTSTSPIYGMHSFVAINYGIHKNTRWVSMVSVLDGDIRFRIDFEELISSSNWSPGWIEHEDDFIGMLSNDSHKTSVPMVPKNLSCLHPSEDSGLTIPLDNDNSRSW</sequence>